<dbReference type="InterPro" id="IPR009597">
    <property type="entry name" value="DUF1206"/>
</dbReference>
<proteinExistence type="predicted"/>
<evidence type="ECO:0000256" key="2">
    <source>
        <dbReference type="SAM" id="Phobius"/>
    </source>
</evidence>
<comment type="caution">
    <text evidence="4">The sequence shown here is derived from an EMBL/GenBank/DDBJ whole genome shotgun (WGS) entry which is preliminary data.</text>
</comment>
<gene>
    <name evidence="4" type="ORF">B0I08_106291</name>
</gene>
<dbReference type="AlphaFoldDB" id="A0A2T0VBY9"/>
<sequence length="279" mass="27605">MPDLNDASDAASAAATSSRRAADRMQDSPVLKVLARGGFAMNGLLHILIGGIALSVAFGGGGEADQSGALGSLAANPGGVFVLVVVVIGLLALGLFQLLEAVLVRGTDKDAWVDRAKEGGKGIAYLAVGASAATYARGGSSDSSGQTQDLSASLLAAPGGVFALVAVALAIAAIGVYFIVKGARKKFLSDIAEPRGAATTAIVVLGVGGYIAKGIALVVVGGLFGIAAATADPSAATGLDGALKSLVALPFGVAILTLVALGLIFYGVYCFARAKYARL</sequence>
<keyword evidence="2" id="KW-1133">Transmembrane helix</keyword>
<feature type="transmembrane region" description="Helical" evidence="2">
    <location>
        <begin position="123"/>
        <end position="140"/>
    </location>
</feature>
<dbReference type="Pfam" id="PF06724">
    <property type="entry name" value="DUF1206"/>
    <property type="match status" value="3"/>
</dbReference>
<feature type="transmembrane region" description="Helical" evidence="2">
    <location>
        <begin position="201"/>
        <end position="227"/>
    </location>
</feature>
<evidence type="ECO:0000259" key="3">
    <source>
        <dbReference type="Pfam" id="PF06724"/>
    </source>
</evidence>
<keyword evidence="2" id="KW-0812">Transmembrane</keyword>
<feature type="domain" description="DUF1206" evidence="3">
    <location>
        <begin position="38"/>
        <end position="102"/>
    </location>
</feature>
<feature type="transmembrane region" description="Helical" evidence="2">
    <location>
        <begin position="247"/>
        <end position="272"/>
    </location>
</feature>
<feature type="region of interest" description="Disordered" evidence="1">
    <location>
        <begin position="1"/>
        <end position="21"/>
    </location>
</feature>
<evidence type="ECO:0000313" key="5">
    <source>
        <dbReference type="Proteomes" id="UP000237983"/>
    </source>
</evidence>
<evidence type="ECO:0000313" key="4">
    <source>
        <dbReference type="EMBL" id="PRY67683.1"/>
    </source>
</evidence>
<reference evidence="4 5" key="1">
    <citation type="submission" date="2018-03" db="EMBL/GenBank/DDBJ databases">
        <title>Genomic Encyclopedia of Type Strains, Phase III (KMG-III): the genomes of soil and plant-associated and newly described type strains.</title>
        <authorList>
            <person name="Whitman W."/>
        </authorList>
    </citation>
    <scope>NUCLEOTIDE SEQUENCE [LARGE SCALE GENOMIC DNA]</scope>
    <source>
        <strain evidence="4 5">CGMCC 1.12484</strain>
    </source>
</reference>
<dbReference type="EMBL" id="PVTL01000006">
    <property type="protein sequence ID" value="PRY67683.1"/>
    <property type="molecule type" value="Genomic_DNA"/>
</dbReference>
<keyword evidence="5" id="KW-1185">Reference proteome</keyword>
<name>A0A2T0VBY9_9MICO</name>
<keyword evidence="2" id="KW-0472">Membrane</keyword>
<feature type="domain" description="DUF1206" evidence="3">
    <location>
        <begin position="209"/>
        <end position="276"/>
    </location>
</feature>
<feature type="transmembrane region" description="Helical" evidence="2">
    <location>
        <begin position="160"/>
        <end position="180"/>
    </location>
</feature>
<dbReference type="Proteomes" id="UP000237983">
    <property type="component" value="Unassembled WGS sequence"/>
</dbReference>
<feature type="transmembrane region" description="Helical" evidence="2">
    <location>
        <begin position="78"/>
        <end position="103"/>
    </location>
</feature>
<dbReference type="RefSeq" id="WP_181243407.1">
    <property type="nucleotide sequence ID" value="NZ_PVTL01000006.1"/>
</dbReference>
<evidence type="ECO:0000256" key="1">
    <source>
        <dbReference type="SAM" id="MobiDB-lite"/>
    </source>
</evidence>
<organism evidence="4 5">
    <name type="scientific">Glaciihabitans tibetensis</name>
    <dbReference type="NCBI Taxonomy" id="1266600"/>
    <lineage>
        <taxon>Bacteria</taxon>
        <taxon>Bacillati</taxon>
        <taxon>Actinomycetota</taxon>
        <taxon>Actinomycetes</taxon>
        <taxon>Micrococcales</taxon>
        <taxon>Microbacteriaceae</taxon>
        <taxon>Glaciihabitans</taxon>
    </lineage>
</organism>
<protein>
    <submittedName>
        <fullName evidence="4">Uncharacterized protein DUF1206</fullName>
    </submittedName>
</protein>
<accession>A0A2T0VBY9</accession>
<feature type="transmembrane region" description="Helical" evidence="2">
    <location>
        <begin position="33"/>
        <end position="58"/>
    </location>
</feature>
<feature type="compositionally biased region" description="Low complexity" evidence="1">
    <location>
        <begin position="7"/>
        <end position="19"/>
    </location>
</feature>
<feature type="domain" description="DUF1206" evidence="3">
    <location>
        <begin position="120"/>
        <end position="184"/>
    </location>
</feature>